<dbReference type="HOGENOM" id="CLU_1759565_0_0_1"/>
<name>A0A0C3NRH5_PISTI</name>
<dbReference type="AlphaFoldDB" id="A0A0C3NRH5"/>
<gene>
    <name evidence="1" type="ORF">M404DRAFT_620931</name>
</gene>
<dbReference type="EMBL" id="KN831976">
    <property type="protein sequence ID" value="KIO03465.1"/>
    <property type="molecule type" value="Genomic_DNA"/>
</dbReference>
<dbReference type="InParanoid" id="A0A0C3NRH5"/>
<dbReference type="OrthoDB" id="10569937at2759"/>
<organism evidence="1 2">
    <name type="scientific">Pisolithus tinctorius Marx 270</name>
    <dbReference type="NCBI Taxonomy" id="870435"/>
    <lineage>
        <taxon>Eukaryota</taxon>
        <taxon>Fungi</taxon>
        <taxon>Dikarya</taxon>
        <taxon>Basidiomycota</taxon>
        <taxon>Agaricomycotina</taxon>
        <taxon>Agaricomycetes</taxon>
        <taxon>Agaricomycetidae</taxon>
        <taxon>Boletales</taxon>
        <taxon>Sclerodermatineae</taxon>
        <taxon>Pisolithaceae</taxon>
        <taxon>Pisolithus</taxon>
    </lineage>
</organism>
<accession>A0A0C3NRH5</accession>
<reference evidence="2" key="2">
    <citation type="submission" date="2015-01" db="EMBL/GenBank/DDBJ databases">
        <title>Evolutionary Origins and Diversification of the Mycorrhizal Mutualists.</title>
        <authorList>
            <consortium name="DOE Joint Genome Institute"/>
            <consortium name="Mycorrhizal Genomics Consortium"/>
            <person name="Kohler A."/>
            <person name="Kuo A."/>
            <person name="Nagy L.G."/>
            <person name="Floudas D."/>
            <person name="Copeland A."/>
            <person name="Barry K.W."/>
            <person name="Cichocki N."/>
            <person name="Veneault-Fourrey C."/>
            <person name="LaButti K."/>
            <person name="Lindquist E.A."/>
            <person name="Lipzen A."/>
            <person name="Lundell T."/>
            <person name="Morin E."/>
            <person name="Murat C."/>
            <person name="Riley R."/>
            <person name="Ohm R."/>
            <person name="Sun H."/>
            <person name="Tunlid A."/>
            <person name="Henrissat B."/>
            <person name="Grigoriev I.V."/>
            <person name="Hibbett D.S."/>
            <person name="Martin F."/>
        </authorList>
    </citation>
    <scope>NUCLEOTIDE SEQUENCE [LARGE SCALE GENOMIC DNA]</scope>
    <source>
        <strain evidence="2">Marx 270</strain>
    </source>
</reference>
<evidence type="ECO:0000313" key="2">
    <source>
        <dbReference type="Proteomes" id="UP000054217"/>
    </source>
</evidence>
<evidence type="ECO:0000313" key="1">
    <source>
        <dbReference type="EMBL" id="KIO03465.1"/>
    </source>
</evidence>
<sequence length="148" mass="16630">MSDTINSHVGVMAFGVLNAPFLSFSLNGTNEKAILVLCLVSICADHIGTLSNFLHIELSKLLGNVFERTRDQTHCRGFLDRLPRQKKNWHSDRLGGGNSDVGFAVYQGVDDSILAWLEGVRHDEYQLSTVYRLCKIWAAVHVPFILWD</sequence>
<keyword evidence="2" id="KW-1185">Reference proteome</keyword>
<dbReference type="Proteomes" id="UP000054217">
    <property type="component" value="Unassembled WGS sequence"/>
</dbReference>
<proteinExistence type="predicted"/>
<reference evidence="1 2" key="1">
    <citation type="submission" date="2014-04" db="EMBL/GenBank/DDBJ databases">
        <authorList>
            <consortium name="DOE Joint Genome Institute"/>
            <person name="Kuo A."/>
            <person name="Kohler A."/>
            <person name="Costa M.D."/>
            <person name="Nagy L.G."/>
            <person name="Floudas D."/>
            <person name="Copeland A."/>
            <person name="Barry K.W."/>
            <person name="Cichocki N."/>
            <person name="Veneault-Fourrey C."/>
            <person name="LaButti K."/>
            <person name="Lindquist E.A."/>
            <person name="Lipzen A."/>
            <person name="Lundell T."/>
            <person name="Morin E."/>
            <person name="Murat C."/>
            <person name="Sun H."/>
            <person name="Tunlid A."/>
            <person name="Henrissat B."/>
            <person name="Grigoriev I.V."/>
            <person name="Hibbett D.S."/>
            <person name="Martin F."/>
            <person name="Nordberg H.P."/>
            <person name="Cantor M.N."/>
            <person name="Hua S.X."/>
        </authorList>
    </citation>
    <scope>NUCLEOTIDE SEQUENCE [LARGE SCALE GENOMIC DNA]</scope>
    <source>
        <strain evidence="1 2">Marx 270</strain>
    </source>
</reference>
<protein>
    <submittedName>
        <fullName evidence="1">Uncharacterized protein</fullName>
    </submittedName>
</protein>